<dbReference type="Pfam" id="PF14602">
    <property type="entry name" value="Hexapep_2"/>
    <property type="match status" value="1"/>
</dbReference>
<dbReference type="CDD" id="cd04647">
    <property type="entry name" value="LbH_MAT_like"/>
    <property type="match status" value="1"/>
</dbReference>
<sequence length="198" mass="21330">MQRYKVHEILEQQINATKVLRCNEQVTNNGGVFHSEAVVYNGSGDISKIKINKGTNVRGELLVFKYGGSISIGEDCFVGTGSKIWSGEKVIIGNNVLVSHNVNIIDTNSHEIDALERAATYKKLIIEGHPTEKGSIQTAPIVIEDYAWISFNATILKGVTVGKGAIVAAGSVVTKDVPPYALVTGNPAKVIKMLNEPI</sequence>
<dbReference type="PANTHER" id="PTHR23416">
    <property type="entry name" value="SIALIC ACID SYNTHASE-RELATED"/>
    <property type="match status" value="1"/>
</dbReference>
<dbReference type="Gene3D" id="2.160.10.10">
    <property type="entry name" value="Hexapeptide repeat proteins"/>
    <property type="match status" value="1"/>
</dbReference>
<dbReference type="InterPro" id="IPR051159">
    <property type="entry name" value="Hexapeptide_acetyltransf"/>
</dbReference>
<dbReference type="Pfam" id="PF00132">
    <property type="entry name" value="Hexapep"/>
    <property type="match status" value="1"/>
</dbReference>
<evidence type="ECO:0000313" key="3">
    <source>
        <dbReference type="EMBL" id="MFC4261265.1"/>
    </source>
</evidence>
<dbReference type="PANTHER" id="PTHR23416:SF23">
    <property type="entry name" value="ACETYLTRANSFERASE C18B11.09C-RELATED"/>
    <property type="match status" value="1"/>
</dbReference>
<protein>
    <submittedName>
        <fullName evidence="3">Acyltransferase</fullName>
    </submittedName>
</protein>
<dbReference type="Proteomes" id="UP001595907">
    <property type="component" value="Unassembled WGS sequence"/>
</dbReference>
<dbReference type="RefSeq" id="WP_379708251.1">
    <property type="nucleotide sequence ID" value="NZ_JBHSCZ010000001.1"/>
</dbReference>
<proteinExistence type="inferred from homology"/>
<keyword evidence="3" id="KW-0012">Acyltransferase</keyword>
<evidence type="ECO:0000256" key="1">
    <source>
        <dbReference type="ARBA" id="ARBA00007274"/>
    </source>
</evidence>
<dbReference type="InterPro" id="IPR011004">
    <property type="entry name" value="Trimer_LpxA-like_sf"/>
</dbReference>
<dbReference type="InterPro" id="IPR001451">
    <property type="entry name" value="Hexapep"/>
</dbReference>
<comment type="similarity">
    <text evidence="1">Belongs to the transferase hexapeptide repeat family.</text>
</comment>
<dbReference type="EMBL" id="JBHSCZ010000001">
    <property type="protein sequence ID" value="MFC4261265.1"/>
    <property type="molecule type" value="Genomic_DNA"/>
</dbReference>
<comment type="caution">
    <text evidence="3">The sequence shown here is derived from an EMBL/GenBank/DDBJ whole genome shotgun (WGS) entry which is preliminary data.</text>
</comment>
<keyword evidence="4" id="KW-1185">Reference proteome</keyword>
<keyword evidence="2" id="KW-0808">Transferase</keyword>
<dbReference type="GO" id="GO:0016746">
    <property type="term" value="F:acyltransferase activity"/>
    <property type="evidence" value="ECO:0007669"/>
    <property type="project" value="UniProtKB-KW"/>
</dbReference>
<evidence type="ECO:0000313" key="4">
    <source>
        <dbReference type="Proteomes" id="UP001595907"/>
    </source>
</evidence>
<gene>
    <name evidence="3" type="ORF">ACFOWM_00115</name>
</gene>
<evidence type="ECO:0000256" key="2">
    <source>
        <dbReference type="ARBA" id="ARBA00022679"/>
    </source>
</evidence>
<accession>A0ABV8QNM0</accession>
<reference evidence="4" key="1">
    <citation type="journal article" date="2019" name="Int. J. Syst. Evol. Microbiol.">
        <title>The Global Catalogue of Microorganisms (GCM) 10K type strain sequencing project: providing services to taxonomists for standard genome sequencing and annotation.</title>
        <authorList>
            <consortium name="The Broad Institute Genomics Platform"/>
            <consortium name="The Broad Institute Genome Sequencing Center for Infectious Disease"/>
            <person name="Wu L."/>
            <person name="Ma J."/>
        </authorList>
    </citation>
    <scope>NUCLEOTIDE SEQUENCE [LARGE SCALE GENOMIC DNA]</scope>
    <source>
        <strain evidence="4">CECT 8289</strain>
    </source>
</reference>
<name>A0ABV8QNM0_9BACT</name>
<dbReference type="SUPFAM" id="SSF51161">
    <property type="entry name" value="Trimeric LpxA-like enzymes"/>
    <property type="match status" value="1"/>
</dbReference>
<organism evidence="3 4">
    <name type="scientific">Ferruginibacter yonginensis</name>
    <dbReference type="NCBI Taxonomy" id="1310416"/>
    <lineage>
        <taxon>Bacteria</taxon>
        <taxon>Pseudomonadati</taxon>
        <taxon>Bacteroidota</taxon>
        <taxon>Chitinophagia</taxon>
        <taxon>Chitinophagales</taxon>
        <taxon>Chitinophagaceae</taxon>
        <taxon>Ferruginibacter</taxon>
    </lineage>
</organism>